<keyword evidence="4" id="KW-0269">Exonuclease</keyword>
<evidence type="ECO:0000256" key="2">
    <source>
        <dbReference type="SAM" id="Phobius"/>
    </source>
</evidence>
<dbReference type="GO" id="GO:0004527">
    <property type="term" value="F:exonuclease activity"/>
    <property type="evidence" value="ECO:0007669"/>
    <property type="project" value="UniProtKB-KW"/>
</dbReference>
<proteinExistence type="predicted"/>
<accession>A0A518CBN4</accession>
<reference evidence="5" key="1">
    <citation type="submission" date="2019-02" db="EMBL/GenBank/DDBJ databases">
        <title>Deep-cultivation of Planctomycetes and their phenomic and genomic characterization uncovers novel biology.</title>
        <authorList>
            <person name="Wiegand S."/>
            <person name="Jogler M."/>
            <person name="Boedeker C."/>
            <person name="Pinto D."/>
            <person name="Vollmers J."/>
            <person name="Rivas-Marin E."/>
            <person name="Kohn T."/>
            <person name="Peeters S.H."/>
            <person name="Heuer A."/>
            <person name="Rast P."/>
            <person name="Oberbeckmann S."/>
            <person name="Bunk B."/>
            <person name="Jeske O."/>
            <person name="Meyerdierks A."/>
            <person name="Storesund J.E."/>
            <person name="Kallscheuer N."/>
            <person name="Luecker S."/>
            <person name="Lage O.M."/>
            <person name="Pohl T."/>
            <person name="Merkel B.J."/>
            <person name="Hornburger P."/>
            <person name="Mueller R.-W."/>
            <person name="Bruemmer F."/>
            <person name="Labrenz M."/>
            <person name="Spormann A.M."/>
            <person name="Op den Camp H."/>
            <person name="Overmann J."/>
            <person name="Amann R."/>
            <person name="Jetten M.S.M."/>
            <person name="Mascher T."/>
            <person name="Medema M.H."/>
            <person name="Devos D.P."/>
            <person name="Kaster A.-K."/>
            <person name="Ovreas L."/>
            <person name="Rohde M."/>
            <person name="Galperin M.Y."/>
            <person name="Jogler C."/>
        </authorList>
    </citation>
    <scope>NUCLEOTIDE SEQUENCE [LARGE SCALE GENOMIC DNA]</scope>
    <source>
        <strain evidence="5">Pan97</strain>
    </source>
</reference>
<keyword evidence="4" id="KW-0255">Endonuclease</keyword>
<keyword evidence="2" id="KW-1133">Transmembrane helix</keyword>
<feature type="transmembrane region" description="Helical" evidence="2">
    <location>
        <begin position="26"/>
        <end position="44"/>
    </location>
</feature>
<dbReference type="Gene3D" id="3.60.10.10">
    <property type="entry name" value="Endonuclease/exonuclease/phosphatase"/>
    <property type="match status" value="1"/>
</dbReference>
<dbReference type="GO" id="GO:0004519">
    <property type="term" value="F:endonuclease activity"/>
    <property type="evidence" value="ECO:0007669"/>
    <property type="project" value="UniProtKB-KW"/>
</dbReference>
<gene>
    <name evidence="4" type="ORF">Pan97_36950</name>
</gene>
<evidence type="ECO:0000256" key="1">
    <source>
        <dbReference type="SAM" id="MobiDB-lite"/>
    </source>
</evidence>
<dbReference type="AlphaFoldDB" id="A0A518CBN4"/>
<feature type="compositionally biased region" description="Basic and acidic residues" evidence="1">
    <location>
        <begin position="385"/>
        <end position="397"/>
    </location>
</feature>
<keyword evidence="2" id="KW-0472">Membrane</keyword>
<keyword evidence="4" id="KW-0540">Nuclease</keyword>
<dbReference type="Pfam" id="PF03372">
    <property type="entry name" value="Exo_endo_phos"/>
    <property type="match status" value="1"/>
</dbReference>
<protein>
    <submittedName>
        <fullName evidence="4">Endonuclease/Exonuclease/phosphatase family protein</fullName>
    </submittedName>
</protein>
<dbReference type="InterPro" id="IPR005135">
    <property type="entry name" value="Endo/exonuclease/phosphatase"/>
</dbReference>
<name>A0A518CBN4_9BACT</name>
<dbReference type="KEGG" id="bvo:Pan97_36950"/>
<keyword evidence="2" id="KW-0812">Transmembrane</keyword>
<feature type="region of interest" description="Disordered" evidence="1">
    <location>
        <begin position="357"/>
        <end position="397"/>
    </location>
</feature>
<sequence>MPVPRGCISEGRISHVSNFPKTLNSALIWLARITLAVLVIVSLAPLVNTGYWVVRLCDFPRVQLLFLLLVPTLATVAHAWGACGFRREHWILGGGILAAACWQAAHVLPFTPLWPQELADASEQKNLRLMVANIKYSNTQFDEVSQVIQQQDPDLLLLIEINQKWKSELDPLRQAYPHHVEVIRDEGLGLALWSKLPILNEEVKYLVSKLRPSIFATLALPDGKTVQVAGLHPTPPGLKDDTPGGRRDSRVRDAELVLVAQEVQADADATWLVTGDFNDVAWSHTTRLFKRLSGLGDPRVGRALLTTYHADYPPLRYPIDHVFLSQGSTVGKFQRVRLPGSDHFAVLAEFHVAGNAVPETASSEDEVEAKEIVEEGEQDAQQRNIEADSKDTDGDDR</sequence>
<dbReference type="OrthoDB" id="9796594at2"/>
<feature type="domain" description="Endonuclease/exonuclease/phosphatase" evidence="3">
    <location>
        <begin position="133"/>
        <end position="343"/>
    </location>
</feature>
<dbReference type="SUPFAM" id="SSF56219">
    <property type="entry name" value="DNase I-like"/>
    <property type="match status" value="1"/>
</dbReference>
<feature type="compositionally biased region" description="Acidic residues" evidence="1">
    <location>
        <begin position="362"/>
        <end position="378"/>
    </location>
</feature>
<dbReference type="InterPro" id="IPR036691">
    <property type="entry name" value="Endo/exonu/phosph_ase_sf"/>
</dbReference>
<evidence type="ECO:0000259" key="3">
    <source>
        <dbReference type="Pfam" id="PF03372"/>
    </source>
</evidence>
<feature type="transmembrane region" description="Helical" evidence="2">
    <location>
        <begin position="64"/>
        <end position="83"/>
    </location>
</feature>
<dbReference type="Proteomes" id="UP000318626">
    <property type="component" value="Chromosome"/>
</dbReference>
<organism evidence="4 5">
    <name type="scientific">Bremerella volcania</name>
    <dbReference type="NCBI Taxonomy" id="2527984"/>
    <lineage>
        <taxon>Bacteria</taxon>
        <taxon>Pseudomonadati</taxon>
        <taxon>Planctomycetota</taxon>
        <taxon>Planctomycetia</taxon>
        <taxon>Pirellulales</taxon>
        <taxon>Pirellulaceae</taxon>
        <taxon>Bremerella</taxon>
    </lineage>
</organism>
<evidence type="ECO:0000313" key="4">
    <source>
        <dbReference type="EMBL" id="QDU76641.1"/>
    </source>
</evidence>
<dbReference type="EMBL" id="CP036289">
    <property type="protein sequence ID" value="QDU76641.1"/>
    <property type="molecule type" value="Genomic_DNA"/>
</dbReference>
<evidence type="ECO:0000313" key="5">
    <source>
        <dbReference type="Proteomes" id="UP000318626"/>
    </source>
</evidence>
<keyword evidence="5" id="KW-1185">Reference proteome</keyword>
<keyword evidence="4" id="KW-0378">Hydrolase</keyword>